<protein>
    <submittedName>
        <fullName evidence="1">Uncharacterized protein</fullName>
    </submittedName>
</protein>
<dbReference type="EMBL" id="KQ424420">
    <property type="protein sequence ID" value="KOF71031.1"/>
    <property type="molecule type" value="Genomic_DNA"/>
</dbReference>
<name>A0A0L8G1Y6_OCTBM</name>
<dbReference type="AlphaFoldDB" id="A0A0L8G1Y6"/>
<reference evidence="1" key="1">
    <citation type="submission" date="2015-07" db="EMBL/GenBank/DDBJ databases">
        <title>MeaNS - Measles Nucleotide Surveillance Program.</title>
        <authorList>
            <person name="Tran T."/>
            <person name="Druce J."/>
        </authorList>
    </citation>
    <scope>NUCLEOTIDE SEQUENCE</scope>
    <source>
        <strain evidence="1">UCB-OBI-ISO-001</strain>
        <tissue evidence="1">Gonad</tissue>
    </source>
</reference>
<evidence type="ECO:0000313" key="1">
    <source>
        <dbReference type="EMBL" id="KOF71031.1"/>
    </source>
</evidence>
<organism evidence="1">
    <name type="scientific">Octopus bimaculoides</name>
    <name type="common">California two-spotted octopus</name>
    <dbReference type="NCBI Taxonomy" id="37653"/>
    <lineage>
        <taxon>Eukaryota</taxon>
        <taxon>Metazoa</taxon>
        <taxon>Spiralia</taxon>
        <taxon>Lophotrochozoa</taxon>
        <taxon>Mollusca</taxon>
        <taxon>Cephalopoda</taxon>
        <taxon>Coleoidea</taxon>
        <taxon>Octopodiformes</taxon>
        <taxon>Octopoda</taxon>
        <taxon>Incirrata</taxon>
        <taxon>Octopodidae</taxon>
        <taxon>Octopus</taxon>
    </lineage>
</organism>
<accession>A0A0L8G1Y6</accession>
<gene>
    <name evidence="1" type="ORF">OCBIM_22001792mg</name>
</gene>
<sequence length="51" mass="5888">MCGRCTDTINTRNVQKIDSIKCQGGYLVVDSFRYLGDQTSIRRWVLQKCNC</sequence>
<proteinExistence type="predicted"/>